<evidence type="ECO:0000256" key="4">
    <source>
        <dbReference type="PIRSR" id="PIRSR001235-2"/>
    </source>
</evidence>
<reference evidence="6 7" key="1">
    <citation type="journal article" date="2015" name="Genome Announc.">
        <title>Expanding the biotechnology potential of lactobacilli through comparative genomics of 213 strains and associated genera.</title>
        <authorList>
            <person name="Sun Z."/>
            <person name="Harris H.M."/>
            <person name="McCann A."/>
            <person name="Guo C."/>
            <person name="Argimon S."/>
            <person name="Zhang W."/>
            <person name="Yang X."/>
            <person name="Jeffery I.B."/>
            <person name="Cooney J.C."/>
            <person name="Kagawa T.F."/>
            <person name="Liu W."/>
            <person name="Song Y."/>
            <person name="Salvetti E."/>
            <person name="Wrobel A."/>
            <person name="Rasinkangas P."/>
            <person name="Parkhill J."/>
            <person name="Rea M.C."/>
            <person name="O'Sullivan O."/>
            <person name="Ritari J."/>
            <person name="Douillard F.P."/>
            <person name="Paul Ross R."/>
            <person name="Yang R."/>
            <person name="Briner A.E."/>
            <person name="Felis G.E."/>
            <person name="de Vos W.M."/>
            <person name="Barrangou R."/>
            <person name="Klaenhammer T.R."/>
            <person name="Caufield P.W."/>
            <person name="Cui Y."/>
            <person name="Zhang H."/>
            <person name="O'Toole P.W."/>
        </authorList>
    </citation>
    <scope>NUCLEOTIDE SEQUENCE [LARGE SCALE GENOMIC DNA]</scope>
    <source>
        <strain evidence="6 7">DSM 20003</strain>
    </source>
</reference>
<dbReference type="PATRIC" id="fig|1423726.3.peg.2502"/>
<feature type="binding site" evidence="3">
    <location>
        <position position="366"/>
    </location>
    <ligand>
        <name>Zn(2+)</name>
        <dbReference type="ChEBI" id="CHEBI:29105"/>
        <label>2</label>
    </ligand>
</feature>
<feature type="domain" description="Peptidase M20 dimerisation" evidence="5">
    <location>
        <begin position="205"/>
        <end position="296"/>
    </location>
</feature>
<dbReference type="Proteomes" id="UP000051461">
    <property type="component" value="Unassembled WGS sequence"/>
</dbReference>
<dbReference type="EMBL" id="AZDA01000043">
    <property type="protein sequence ID" value="KRK39443.1"/>
    <property type="molecule type" value="Genomic_DNA"/>
</dbReference>
<evidence type="ECO:0000256" key="1">
    <source>
        <dbReference type="ARBA" id="ARBA00006153"/>
    </source>
</evidence>
<keyword evidence="3" id="KW-0479">Metal-binding</keyword>
<dbReference type="PANTHER" id="PTHR32494:SF5">
    <property type="entry name" value="ALLANTOATE AMIDOHYDROLASE"/>
    <property type="match status" value="1"/>
</dbReference>
<feature type="binding site" evidence="3">
    <location>
        <position position="70"/>
    </location>
    <ligand>
        <name>Zn(2+)</name>
        <dbReference type="ChEBI" id="CHEBI:29105"/>
        <label>1</label>
    </ligand>
</feature>
<dbReference type="PANTHER" id="PTHR32494">
    <property type="entry name" value="ALLANTOATE DEIMINASE-RELATED"/>
    <property type="match status" value="1"/>
</dbReference>
<feature type="binding site" evidence="4">
    <location>
        <position position="277"/>
    </location>
    <ligand>
        <name>allantoate</name>
        <dbReference type="ChEBI" id="CHEBI:17536"/>
    </ligand>
</feature>
<organism evidence="6 7">
    <name type="scientific">Loigolactobacillus bifermentans DSM 20003</name>
    <dbReference type="NCBI Taxonomy" id="1423726"/>
    <lineage>
        <taxon>Bacteria</taxon>
        <taxon>Bacillati</taxon>
        <taxon>Bacillota</taxon>
        <taxon>Bacilli</taxon>
        <taxon>Lactobacillales</taxon>
        <taxon>Lactobacillaceae</taxon>
        <taxon>Loigolactobacillus</taxon>
    </lineage>
</organism>
<gene>
    <name evidence="6" type="ORF">FC07_GL002410</name>
</gene>
<dbReference type="AlphaFoldDB" id="A0A0R1H4E9"/>
<dbReference type="SUPFAM" id="SSF53187">
    <property type="entry name" value="Zn-dependent exopeptidases"/>
    <property type="match status" value="1"/>
</dbReference>
<dbReference type="PIRSF" id="PIRSF001235">
    <property type="entry name" value="Amidase_carbamoylase"/>
    <property type="match status" value="1"/>
</dbReference>
<evidence type="ECO:0000313" key="7">
    <source>
        <dbReference type="Proteomes" id="UP000051461"/>
    </source>
</evidence>
<evidence type="ECO:0000313" key="6">
    <source>
        <dbReference type="EMBL" id="KRK39443.1"/>
    </source>
</evidence>
<proteinExistence type="inferred from homology"/>
<evidence type="ECO:0000256" key="2">
    <source>
        <dbReference type="ARBA" id="ARBA00022801"/>
    </source>
</evidence>
<feature type="binding site" evidence="4">
    <location>
        <position position="264"/>
    </location>
    <ligand>
        <name>allantoate</name>
        <dbReference type="ChEBI" id="CHEBI:17536"/>
    </ligand>
</feature>
<dbReference type="InterPro" id="IPR002933">
    <property type="entry name" value="Peptidase_M20"/>
</dbReference>
<keyword evidence="3" id="KW-0862">Zinc</keyword>
<feature type="binding site" evidence="3">
    <location>
        <position position="81"/>
    </location>
    <ligand>
        <name>Zn(2+)</name>
        <dbReference type="ChEBI" id="CHEBI:29105"/>
        <label>1</label>
    </ligand>
</feature>
<dbReference type="NCBIfam" id="TIGR01879">
    <property type="entry name" value="hydantase"/>
    <property type="match status" value="1"/>
</dbReference>
<comment type="similarity">
    <text evidence="1">Belongs to the peptidase M20 family.</text>
</comment>
<dbReference type="SUPFAM" id="SSF55031">
    <property type="entry name" value="Bacterial exopeptidase dimerisation domain"/>
    <property type="match status" value="1"/>
</dbReference>
<dbReference type="CDD" id="cd03884">
    <property type="entry name" value="M20_bAS"/>
    <property type="match status" value="1"/>
</dbReference>
<dbReference type="STRING" id="1423726.FC07_GL002410"/>
<dbReference type="Pfam" id="PF07687">
    <property type="entry name" value="M20_dimer"/>
    <property type="match status" value="1"/>
</dbReference>
<comment type="caution">
    <text evidence="6">The sequence shown here is derived from an EMBL/GenBank/DDBJ whole genome shotgun (WGS) entry which is preliminary data.</text>
</comment>
<dbReference type="Gene3D" id="3.30.70.360">
    <property type="match status" value="1"/>
</dbReference>
<feature type="binding site" evidence="3">
    <location>
        <position position="81"/>
    </location>
    <ligand>
        <name>Zn(2+)</name>
        <dbReference type="ChEBI" id="CHEBI:29105"/>
        <label>2</label>
    </ligand>
</feature>
<dbReference type="OrthoDB" id="9808195at2"/>
<dbReference type="InterPro" id="IPR011650">
    <property type="entry name" value="Peptidase_M20_dimer"/>
</dbReference>
<evidence type="ECO:0000256" key="3">
    <source>
        <dbReference type="PIRSR" id="PIRSR001235-1"/>
    </source>
</evidence>
<evidence type="ECO:0000259" key="5">
    <source>
        <dbReference type="Pfam" id="PF07687"/>
    </source>
</evidence>
<feature type="binding site" evidence="4">
    <location>
        <position position="204"/>
    </location>
    <ligand>
        <name>allantoate</name>
        <dbReference type="ChEBI" id="CHEBI:17536"/>
    </ligand>
</feature>
<dbReference type="GO" id="GO:0046872">
    <property type="term" value="F:metal ion binding"/>
    <property type="evidence" value="ECO:0007669"/>
    <property type="project" value="UniProtKB-KW"/>
</dbReference>
<name>A0A0R1H4E9_9LACO</name>
<dbReference type="GO" id="GO:0016813">
    <property type="term" value="F:hydrolase activity, acting on carbon-nitrogen (but not peptide) bonds, in linear amidines"/>
    <property type="evidence" value="ECO:0007669"/>
    <property type="project" value="InterPro"/>
</dbReference>
<protein>
    <submittedName>
        <fullName evidence="6">N-carbamoyl-l-amino-acid hydrolase</fullName>
    </submittedName>
</protein>
<keyword evidence="2 6" id="KW-0378">Hydrolase</keyword>
<dbReference type="RefSeq" id="WP_057904242.1">
    <property type="nucleotide sequence ID" value="NZ_AZDA01000043.1"/>
</dbReference>
<keyword evidence="7" id="KW-1185">Reference proteome</keyword>
<feature type="binding site" evidence="3">
    <location>
        <position position="116"/>
    </location>
    <ligand>
        <name>Zn(2+)</name>
        <dbReference type="ChEBI" id="CHEBI:29105"/>
        <label>2</label>
    </ligand>
</feature>
<accession>A0A0R1H4E9</accession>
<dbReference type="InterPro" id="IPR036264">
    <property type="entry name" value="Bact_exopeptidase_dim_dom"/>
</dbReference>
<feature type="binding site" evidence="3">
    <location>
        <position position="179"/>
    </location>
    <ligand>
        <name>Zn(2+)</name>
        <dbReference type="ChEBI" id="CHEBI:29105"/>
        <label>1</label>
    </ligand>
</feature>
<dbReference type="Gene3D" id="3.40.630.10">
    <property type="entry name" value="Zn peptidases"/>
    <property type="match status" value="1"/>
</dbReference>
<dbReference type="Pfam" id="PF01546">
    <property type="entry name" value="Peptidase_M20"/>
    <property type="match status" value="1"/>
</dbReference>
<dbReference type="InterPro" id="IPR010158">
    <property type="entry name" value="Amidase_Cbmase"/>
</dbReference>
<sequence>MLTELLAQFNVADKSGQNRLVYNAAWQANQQRLIQLGQEFGAKVTVDDYGSVYLDFPGSQPGLAVATGSHMDTVQHGGQYDGLYGVLGGLCAIEQLRQTYDRPRKTLRLIAFSEEEGSRFPAAFTGSKFYLGQPQTQPLLDDAGISFETARQQAVTPLQALPQVHTKRPALPATFTELHIEQGPRLKLAHKAIGLVTGIVAQRRYVVTVHGQANHAGTTPMIHRQDAVQRASALMTHLYDVAQQGSASLTFTIGAITVHPNVDNVIAGECRFTVDCRDETDAKLTQFTQQLDACVAADPQVTLTPTLTVSATRLSHALLRQNELLAQELGLPYEQLFSGAGHDSQIMYTAVPTTMLFVPSDNGVSHCPEEHTSAADLAKGVALLAASLYQQAY</sequence>
<comment type="cofactor">
    <cofactor evidence="3">
        <name>Zn(2+)</name>
        <dbReference type="ChEBI" id="CHEBI:29105"/>
    </cofactor>
    <text evidence="3">Binds 2 Zn(2+) ions per subunit.</text>
</comment>